<reference evidence="2" key="1">
    <citation type="submission" date="2016-10" db="EMBL/GenBank/DDBJ databases">
        <authorList>
            <person name="Varghese N."/>
            <person name="Submissions S."/>
        </authorList>
    </citation>
    <scope>NUCLEOTIDE SEQUENCE [LARGE SCALE GENOMIC DNA]</scope>
    <source>
        <strain evidence="2">XBD2006</strain>
    </source>
</reference>
<protein>
    <submittedName>
        <fullName evidence="1">Uncharacterized protein</fullName>
    </submittedName>
</protein>
<organism evidence="1 2">
    <name type="scientific">Butyrivibrio hungatei</name>
    <dbReference type="NCBI Taxonomy" id="185008"/>
    <lineage>
        <taxon>Bacteria</taxon>
        <taxon>Bacillati</taxon>
        <taxon>Bacillota</taxon>
        <taxon>Clostridia</taxon>
        <taxon>Lachnospirales</taxon>
        <taxon>Lachnospiraceae</taxon>
        <taxon>Butyrivibrio</taxon>
    </lineage>
</organism>
<dbReference type="EMBL" id="FMUR01000004">
    <property type="protein sequence ID" value="SCX89887.1"/>
    <property type="molecule type" value="Genomic_DNA"/>
</dbReference>
<evidence type="ECO:0000313" key="1">
    <source>
        <dbReference type="EMBL" id="SCX89887.1"/>
    </source>
</evidence>
<dbReference type="RefSeq" id="WP_074461487.1">
    <property type="nucleotide sequence ID" value="NZ_FMUR01000004.1"/>
</dbReference>
<keyword evidence="2" id="KW-1185">Reference proteome</keyword>
<evidence type="ECO:0000313" key="2">
    <source>
        <dbReference type="Proteomes" id="UP000183047"/>
    </source>
</evidence>
<accession>A0A1G5BIG4</accession>
<name>A0A1G5BIG4_9FIRM</name>
<dbReference type="OrthoDB" id="394960at2"/>
<gene>
    <name evidence="1" type="ORF">SAMN02910451_00754</name>
</gene>
<dbReference type="Proteomes" id="UP000183047">
    <property type="component" value="Unassembled WGS sequence"/>
</dbReference>
<proteinExistence type="predicted"/>
<dbReference type="AlphaFoldDB" id="A0A1G5BIG4"/>
<sequence>MAETLAEQIEKSDFIIIGIGNEWNWVKNGLKNDDRYKGIINYAGKEGNEWLLPVIEYEYAYYNSDDGIENAYNGLKKLIGDKKYFLVSDICFQDALLYGFDPAKSVYPCGNCMYLQSEDQDGELYSAEKCEEFTSLVKKIHDIIVSDNGEIPDDISFSKPVMNGKEVYLNQKRQEYNNIKYNESAYLGNWDIYKKYLTNTLNSNLLVLELGVGLEYPTVIRWPFEKVTFINKKAHLIRVHERLYQHIPEIEDKTESIKMNSVNYIMQESKGL</sequence>